<keyword evidence="3" id="KW-0378">Hydrolase</keyword>
<dbReference type="PIRSF" id="PIRSF004919">
    <property type="entry name" value="TldD"/>
    <property type="match status" value="1"/>
</dbReference>
<feature type="domain" description="Metalloprotease TldD/E central" evidence="7">
    <location>
        <begin position="144"/>
        <end position="248"/>
    </location>
</feature>
<dbReference type="GO" id="GO:0005829">
    <property type="term" value="C:cytosol"/>
    <property type="evidence" value="ECO:0007669"/>
    <property type="project" value="TreeGrafter"/>
</dbReference>
<dbReference type="InterPro" id="IPR025502">
    <property type="entry name" value="TldD"/>
</dbReference>
<dbReference type="PANTHER" id="PTHR30624:SF4">
    <property type="entry name" value="METALLOPROTEASE TLDD"/>
    <property type="match status" value="1"/>
</dbReference>
<name>A0A841HPP5_9GAMM</name>
<dbReference type="GO" id="GO:0006508">
    <property type="term" value="P:proteolysis"/>
    <property type="evidence" value="ECO:0007669"/>
    <property type="project" value="UniProtKB-KW"/>
</dbReference>
<evidence type="ECO:0000256" key="3">
    <source>
        <dbReference type="ARBA" id="ARBA00022801"/>
    </source>
</evidence>
<comment type="similarity">
    <text evidence="1">Belongs to the peptidase U62 family.</text>
</comment>
<evidence type="ECO:0000259" key="6">
    <source>
        <dbReference type="Pfam" id="PF19289"/>
    </source>
</evidence>
<dbReference type="InterPro" id="IPR035068">
    <property type="entry name" value="TldD/PmbA_N"/>
</dbReference>
<dbReference type="InterPro" id="IPR045570">
    <property type="entry name" value="Metalloprtase-TldD/E_cen_dom"/>
</dbReference>
<feature type="domain" description="Metalloprotease TldD/E C-terminal" evidence="6">
    <location>
        <begin position="261"/>
        <end position="494"/>
    </location>
</feature>
<dbReference type="InterPro" id="IPR002510">
    <property type="entry name" value="Metalloprtase-TldD/E_N"/>
</dbReference>
<dbReference type="EMBL" id="JACHHZ010000003">
    <property type="protein sequence ID" value="MBB6094309.1"/>
    <property type="molecule type" value="Genomic_DNA"/>
</dbReference>
<dbReference type="InterPro" id="IPR036059">
    <property type="entry name" value="TldD/PmbA_sf"/>
</dbReference>
<dbReference type="SUPFAM" id="SSF111283">
    <property type="entry name" value="Putative modulator of DNA gyrase, PmbA/TldD"/>
    <property type="match status" value="1"/>
</dbReference>
<dbReference type="Proteomes" id="UP000588068">
    <property type="component" value="Unassembled WGS sequence"/>
</dbReference>
<dbReference type="Pfam" id="PF19289">
    <property type="entry name" value="PmbA_TldD_3rd"/>
    <property type="match status" value="1"/>
</dbReference>
<gene>
    <name evidence="8" type="ORF">HNQ60_003190</name>
</gene>
<organism evidence="8 9">
    <name type="scientific">Povalibacter uvarum</name>
    <dbReference type="NCBI Taxonomy" id="732238"/>
    <lineage>
        <taxon>Bacteria</taxon>
        <taxon>Pseudomonadati</taxon>
        <taxon>Pseudomonadota</taxon>
        <taxon>Gammaproteobacteria</taxon>
        <taxon>Steroidobacterales</taxon>
        <taxon>Steroidobacteraceae</taxon>
        <taxon>Povalibacter</taxon>
    </lineage>
</organism>
<reference evidence="8 9" key="1">
    <citation type="submission" date="2020-08" db="EMBL/GenBank/DDBJ databases">
        <title>Genomic Encyclopedia of Type Strains, Phase IV (KMG-IV): sequencing the most valuable type-strain genomes for metagenomic binning, comparative biology and taxonomic classification.</title>
        <authorList>
            <person name="Goeker M."/>
        </authorList>
    </citation>
    <scope>NUCLEOTIDE SEQUENCE [LARGE SCALE GENOMIC DNA]</scope>
    <source>
        <strain evidence="8 9">DSM 26723</strain>
    </source>
</reference>
<dbReference type="GO" id="GO:0008237">
    <property type="term" value="F:metallopeptidase activity"/>
    <property type="evidence" value="ECO:0007669"/>
    <property type="project" value="UniProtKB-KW"/>
</dbReference>
<evidence type="ECO:0000256" key="4">
    <source>
        <dbReference type="ARBA" id="ARBA00023049"/>
    </source>
</evidence>
<protein>
    <submittedName>
        <fullName evidence="8">TldD protein</fullName>
    </submittedName>
</protein>
<dbReference type="InterPro" id="IPR051463">
    <property type="entry name" value="Peptidase_U62_metallo"/>
</dbReference>
<keyword evidence="2" id="KW-0645">Protease</keyword>
<evidence type="ECO:0000259" key="5">
    <source>
        <dbReference type="Pfam" id="PF01523"/>
    </source>
</evidence>
<dbReference type="Pfam" id="PF01523">
    <property type="entry name" value="PmbA_TldD_1st"/>
    <property type="match status" value="1"/>
</dbReference>
<proteinExistence type="inferred from homology"/>
<evidence type="ECO:0000313" key="9">
    <source>
        <dbReference type="Proteomes" id="UP000588068"/>
    </source>
</evidence>
<evidence type="ECO:0000256" key="2">
    <source>
        <dbReference type="ARBA" id="ARBA00022670"/>
    </source>
</evidence>
<keyword evidence="4" id="KW-0482">Metalloprotease</keyword>
<dbReference type="AlphaFoldDB" id="A0A841HPP5"/>
<evidence type="ECO:0000256" key="1">
    <source>
        <dbReference type="ARBA" id="ARBA00005836"/>
    </source>
</evidence>
<dbReference type="PANTHER" id="PTHR30624">
    <property type="entry name" value="UNCHARACTERIZED PROTEIN TLDD AND PMBA"/>
    <property type="match status" value="1"/>
</dbReference>
<dbReference type="Gene3D" id="3.30.2290.10">
    <property type="entry name" value="PmbA/TldD superfamily"/>
    <property type="match status" value="1"/>
</dbReference>
<sequence>MSTVAPNKLHLDLPKAPVAQPIDLARRAILAPSGLDDQRIANVLGSVMGYSVDYADLYFQLSRDESWSLEDGIVKDGAHSIEQGVGVRALAGEKTGFAYSDEILLPALTEASQAARAIARSGSSTGLQAWHARAGHSLYLPDDPIEGLSDPEKVRLLEQIDIEARRIDPRVKQVMASLSGSHEIVLVMASDGTVAADVRPLVRMNVSVILEQNGRREQGYAGTGGRYGFRRFLENDRWKELVREAVRGGIVNLEAAPAPAGSMTVVLGPGWPGILLHEAIGHGLEGDFNRKGTSAFSGRIGEQVASEHCTVVDDGTLGSRRGSLNIDDEGTPTQCTTLIENGVLRGYLQDKLNARLMGVSPTGNGRRESFAHMTLPRMTNTYMLAGSHDPQEIISSVKKGLYCHNFGGGQVDITSGKFVFSASEAYLIEDGKLGRPVRGATLIGNGPDVLRRVSMVGNDLKLDEGVGTCGKEGQDVPVGVGQPTLRIDGLTVGGTATE</sequence>
<dbReference type="Pfam" id="PF19290">
    <property type="entry name" value="PmbA_TldD_2nd"/>
    <property type="match status" value="1"/>
</dbReference>
<comment type="caution">
    <text evidence="8">The sequence shown here is derived from an EMBL/GenBank/DDBJ whole genome shotgun (WGS) entry which is preliminary data.</text>
</comment>
<keyword evidence="9" id="KW-1185">Reference proteome</keyword>
<accession>A0A841HPP5</accession>
<dbReference type="InterPro" id="IPR045569">
    <property type="entry name" value="Metalloprtase-TldD/E_C"/>
</dbReference>
<feature type="domain" description="Metalloprotease TldD/E N-terminal" evidence="5">
    <location>
        <begin position="55"/>
        <end position="119"/>
    </location>
</feature>
<evidence type="ECO:0000259" key="7">
    <source>
        <dbReference type="Pfam" id="PF19290"/>
    </source>
</evidence>
<evidence type="ECO:0000313" key="8">
    <source>
        <dbReference type="EMBL" id="MBB6094309.1"/>
    </source>
</evidence>
<dbReference type="NCBIfam" id="NF008006">
    <property type="entry name" value="PRK10735.1"/>
    <property type="match status" value="1"/>
</dbReference>